<dbReference type="NCBIfam" id="TIGR00756">
    <property type="entry name" value="PPR"/>
    <property type="match status" value="4"/>
</dbReference>
<dbReference type="OrthoDB" id="185373at2759"/>
<dbReference type="PANTHER" id="PTHR47447">
    <property type="entry name" value="OS03G0856100 PROTEIN"/>
    <property type="match status" value="1"/>
</dbReference>
<comment type="subunit">
    <text evidence="4">Binds to mitochondrial small subunit 15S rRNA.</text>
</comment>
<dbReference type="EMBL" id="JAEPQZ010000010">
    <property type="protein sequence ID" value="KAG2176208.1"/>
    <property type="molecule type" value="Genomic_DNA"/>
</dbReference>
<dbReference type="Pfam" id="PF13041">
    <property type="entry name" value="PPR_2"/>
    <property type="match status" value="1"/>
</dbReference>
<accession>A0A8H7PLI4</accession>
<feature type="repeat" description="PPR" evidence="5">
    <location>
        <begin position="270"/>
        <end position="304"/>
    </location>
</feature>
<organism evidence="6 7">
    <name type="scientific">Mortierella isabellina</name>
    <name type="common">Filamentous fungus</name>
    <name type="synonym">Umbelopsis isabellina</name>
    <dbReference type="NCBI Taxonomy" id="91625"/>
    <lineage>
        <taxon>Eukaryota</taxon>
        <taxon>Fungi</taxon>
        <taxon>Fungi incertae sedis</taxon>
        <taxon>Mucoromycota</taxon>
        <taxon>Mucoromycotina</taxon>
        <taxon>Umbelopsidomycetes</taxon>
        <taxon>Umbelopsidales</taxon>
        <taxon>Umbelopsidaceae</taxon>
        <taxon>Umbelopsis</taxon>
    </lineage>
</organism>
<comment type="function">
    <text evidence="3">Regulates mitochondrial small subunit maturation by controlling 15S rRNA 5'-end processing. Localizes to the 5' precursor of the 15S rRNA in a position that is subsequently occupied by mS47 in the mature yeast mtSSU. Uses structure and sequence-specific RNA recognition, binding to a single-stranded region of the precursor and specifically recognizing bases -6 to -1. The exchange of Ccm1 for mS47 is coupled to the irreversible removal of precursor rRNA that is accompanied by conformational changes of the mitoribosomal proteins uS5m and mS26. These conformational changes signal completion of 5'-end rRNA processing through protection of the mature 5'-end of the 15S rRNA and stabilization of mS47. The removal of the 5' precursor together with the dissociation of Ccm1 may be catalyzed by the 5'-3' exoribonuclease Pet127. Involved in the specific removal of group I introns in mitochondrial encoded transcripts.</text>
</comment>
<dbReference type="PROSITE" id="PS51375">
    <property type="entry name" value="PPR"/>
    <property type="match status" value="5"/>
</dbReference>
<dbReference type="PANTHER" id="PTHR47447:SF17">
    <property type="entry name" value="OS12G0638900 PROTEIN"/>
    <property type="match status" value="1"/>
</dbReference>
<evidence type="ECO:0000313" key="6">
    <source>
        <dbReference type="EMBL" id="KAG2176208.1"/>
    </source>
</evidence>
<sequence length="863" mass="98762">MPPSLALPSPGSKNVTTILSYRRTWVMLQQTLLSGFDTAVAPRSMSSWSNLHHSKKLPRHKQVSGSTKSSASSLCTYTFKPCSVRHNQRGINSATTMFSRTITSSRRYRSSQVAKMDSIHPEEPANTAQKKELIISANGSECESVVKSSGVEPAFANVNEYCQYWQYYKFKTDEDFTLLFSSLNRNTSILSAGQQFKVLRNALYQGLPNFEHRIYQIYQEMVDRKLEHRLEGKHYGQIFNSLKYGKSGQVVEYILAVLNDMKRRHPHMPNSYHYAQVLFGLSQNGEVKTVRALLTEMRERGLEISPSHYTSLAIACTNASSDAFCVEDIITDFQKLLVDDGIIPERRAYNIIVELLCRNHEISRAIKFLQTMETDAKEIGLTSTDAMVYSQPDVYTYTSLISGFCAMDDLVSAKKVLNDMTESKVSPNFVTYSILVNAYLNNGKSEEAITLINQMKNLESNHRHSAYLSLMIKALAYKQIRVADTLYKQLIANLKMPWEELNVAQRSAYVLMRIAKGDVRQIQRRFRYDIRHHPELLDATMINHIIRQFGSMGDLKSVEEAFAWFDTESNTKVLAKITPTRHTFHYYVEALFKCQKPERAFDAVEIMKDHGFEVDEITHALIIKGLVNNKEMNLAWKIFEMIRKKRIEEVERDPSARSDRDSPFQRSMASFMSGLVDMGGKSKDRMKEDVNSAYLLNNTVSELSSLDEYVPAMDESSEQSRIGIQRAFAMLRDLKHSNLSQPNVYTYTIIIAGFAKLDVERALQVFQYMLSDGIKPNHVVFTALIQGFAIARDAKGALAVYEDMRKRDIQPNTLTWHYLLRAMLRSGVEKKYIDQIGKNARNGVRWIPQKHRTWRWKVAANAL</sequence>
<keyword evidence="2" id="KW-0677">Repeat</keyword>
<dbReference type="Proteomes" id="UP000654370">
    <property type="component" value="Unassembled WGS sequence"/>
</dbReference>
<evidence type="ECO:0000256" key="5">
    <source>
        <dbReference type="PROSITE-ProRule" id="PRU00708"/>
    </source>
</evidence>
<feature type="repeat" description="PPR" evidence="5">
    <location>
        <begin position="393"/>
        <end position="427"/>
    </location>
</feature>
<comment type="similarity">
    <text evidence="1">Belongs to the CCM1 family.</text>
</comment>
<feature type="repeat" description="PPR" evidence="5">
    <location>
        <begin position="743"/>
        <end position="776"/>
    </location>
</feature>
<evidence type="ECO:0008006" key="8">
    <source>
        <dbReference type="Google" id="ProtNLM"/>
    </source>
</evidence>
<comment type="caution">
    <text evidence="6">The sequence shown here is derived from an EMBL/GenBank/DDBJ whole genome shotgun (WGS) entry which is preliminary data.</text>
</comment>
<evidence type="ECO:0000313" key="7">
    <source>
        <dbReference type="Proteomes" id="UP000654370"/>
    </source>
</evidence>
<dbReference type="Gene3D" id="1.25.40.10">
    <property type="entry name" value="Tetratricopeptide repeat domain"/>
    <property type="match status" value="4"/>
</dbReference>
<evidence type="ECO:0000256" key="2">
    <source>
        <dbReference type="ARBA" id="ARBA00022737"/>
    </source>
</evidence>
<proteinExistence type="inferred from homology"/>
<evidence type="ECO:0000256" key="1">
    <source>
        <dbReference type="ARBA" id="ARBA00006192"/>
    </source>
</evidence>
<dbReference type="AlphaFoldDB" id="A0A8H7PLI4"/>
<evidence type="ECO:0000256" key="3">
    <source>
        <dbReference type="ARBA" id="ARBA00044493"/>
    </source>
</evidence>
<evidence type="ECO:0000256" key="4">
    <source>
        <dbReference type="ARBA" id="ARBA00044511"/>
    </source>
</evidence>
<protein>
    <recommendedName>
        <fullName evidence="8">Pentacotripeptide-repeat region of PRORP domain-containing protein</fullName>
    </recommendedName>
</protein>
<name>A0A8H7PLI4_MORIS</name>
<dbReference type="Pfam" id="PF13812">
    <property type="entry name" value="PPR_3"/>
    <property type="match status" value="2"/>
</dbReference>
<dbReference type="InterPro" id="IPR002885">
    <property type="entry name" value="PPR_rpt"/>
</dbReference>
<dbReference type="Pfam" id="PF01535">
    <property type="entry name" value="PPR"/>
    <property type="match status" value="1"/>
</dbReference>
<feature type="repeat" description="PPR" evidence="5">
    <location>
        <begin position="777"/>
        <end position="811"/>
    </location>
</feature>
<reference evidence="6" key="1">
    <citation type="submission" date="2020-12" db="EMBL/GenBank/DDBJ databases">
        <title>Metabolic potential, ecology and presence of endohyphal bacteria is reflected in genomic diversity of Mucoromycotina.</title>
        <authorList>
            <person name="Muszewska A."/>
            <person name="Okrasinska A."/>
            <person name="Steczkiewicz K."/>
            <person name="Drgas O."/>
            <person name="Orlowska M."/>
            <person name="Perlinska-Lenart U."/>
            <person name="Aleksandrzak-Piekarczyk T."/>
            <person name="Szatraj K."/>
            <person name="Zielenkiewicz U."/>
            <person name="Pilsyk S."/>
            <person name="Malc E."/>
            <person name="Mieczkowski P."/>
            <person name="Kruszewska J.S."/>
            <person name="Biernat P."/>
            <person name="Pawlowska J."/>
        </authorList>
    </citation>
    <scope>NUCLEOTIDE SEQUENCE</scope>
    <source>
        <strain evidence="6">WA0000067209</strain>
    </source>
</reference>
<feature type="repeat" description="PPR" evidence="5">
    <location>
        <begin position="428"/>
        <end position="458"/>
    </location>
</feature>
<keyword evidence="7" id="KW-1185">Reference proteome</keyword>
<dbReference type="InterPro" id="IPR011990">
    <property type="entry name" value="TPR-like_helical_dom_sf"/>
</dbReference>
<gene>
    <name evidence="6" type="ORF">INT43_005442</name>
</gene>